<dbReference type="EMBL" id="DS995704">
    <property type="protein sequence ID" value="EEQ31818.1"/>
    <property type="molecule type" value="Genomic_DNA"/>
</dbReference>
<evidence type="ECO:0000256" key="1">
    <source>
        <dbReference type="SAM" id="MobiDB-lite"/>
    </source>
</evidence>
<feature type="compositionally biased region" description="Basic residues" evidence="1">
    <location>
        <begin position="11"/>
        <end position="20"/>
    </location>
</feature>
<dbReference type="eggNOG" id="ENOG502RJGD">
    <property type="taxonomic scope" value="Eukaryota"/>
</dbReference>
<dbReference type="GeneID" id="9230015"/>
<dbReference type="VEuPathDB" id="FungiDB:MCYG_04637"/>
<protein>
    <submittedName>
        <fullName evidence="2">Uncharacterized protein</fullName>
    </submittedName>
</protein>
<name>C5FNW5_ARTOC</name>
<dbReference type="OrthoDB" id="4510241at2759"/>
<gene>
    <name evidence="2" type="ORF">MCYG_04637</name>
</gene>
<sequence>MATKNPYLQRRPGHKRRSRMRGTTYPWKPGPLFCWLCGAPLESSAYWFRKYPPDIIFAKEEWYSAWTRHQSHRSLRKRKFSLSMPASHLADSLGEGNAWVNLFRMIIFSKNDKFLPQGYHLSGIGYTPGARTLKNKYILSLRDSTAACIGLTKENSDALQVSPVPHPFTPSDFDDNSSLEGYPIHSRCWDLIEHHIGPVAGFKLDLLVAALHKQWDKLMPQLLTASKNYYPPLHDGPFHNYIYTHLCRHEKEHRAFDRGAVLLARSHIYTEVGFIISKLQTKVIRHETILKADYDS</sequence>
<accession>C5FNW5</accession>
<dbReference type="HOGENOM" id="CLU_940019_0_0_1"/>
<keyword evidence="3" id="KW-1185">Reference proteome</keyword>
<evidence type="ECO:0000313" key="2">
    <source>
        <dbReference type="EMBL" id="EEQ31818.1"/>
    </source>
</evidence>
<dbReference type="RefSeq" id="XP_002846900.1">
    <property type="nucleotide sequence ID" value="XM_002846854.1"/>
</dbReference>
<evidence type="ECO:0000313" key="3">
    <source>
        <dbReference type="Proteomes" id="UP000002035"/>
    </source>
</evidence>
<dbReference type="Proteomes" id="UP000002035">
    <property type="component" value="Unassembled WGS sequence"/>
</dbReference>
<organism evidence="2 3">
    <name type="scientific">Arthroderma otae (strain ATCC MYA-4605 / CBS 113480)</name>
    <name type="common">Microsporum canis</name>
    <dbReference type="NCBI Taxonomy" id="554155"/>
    <lineage>
        <taxon>Eukaryota</taxon>
        <taxon>Fungi</taxon>
        <taxon>Dikarya</taxon>
        <taxon>Ascomycota</taxon>
        <taxon>Pezizomycotina</taxon>
        <taxon>Eurotiomycetes</taxon>
        <taxon>Eurotiomycetidae</taxon>
        <taxon>Onygenales</taxon>
        <taxon>Arthrodermataceae</taxon>
        <taxon>Microsporum</taxon>
    </lineage>
</organism>
<feature type="region of interest" description="Disordered" evidence="1">
    <location>
        <begin position="1"/>
        <end position="22"/>
    </location>
</feature>
<proteinExistence type="predicted"/>
<dbReference type="AlphaFoldDB" id="C5FNW5"/>
<reference evidence="3" key="1">
    <citation type="journal article" date="2012" name="MBio">
        <title>Comparative genome analysis of Trichophyton rubrum and related dermatophytes reveals candidate genes involved in infection.</title>
        <authorList>
            <person name="Martinez D.A."/>
            <person name="Oliver B.G."/>
            <person name="Graeser Y."/>
            <person name="Goldberg J.M."/>
            <person name="Li W."/>
            <person name="Martinez-Rossi N.M."/>
            <person name="Monod M."/>
            <person name="Shelest E."/>
            <person name="Barton R.C."/>
            <person name="Birch E."/>
            <person name="Brakhage A.A."/>
            <person name="Chen Z."/>
            <person name="Gurr S.J."/>
            <person name="Heiman D."/>
            <person name="Heitman J."/>
            <person name="Kosti I."/>
            <person name="Rossi A."/>
            <person name="Saif S."/>
            <person name="Samalova M."/>
            <person name="Saunders C.W."/>
            <person name="Shea T."/>
            <person name="Summerbell R.C."/>
            <person name="Xu J."/>
            <person name="Young S."/>
            <person name="Zeng Q."/>
            <person name="Birren B.W."/>
            <person name="Cuomo C.A."/>
            <person name="White T.C."/>
        </authorList>
    </citation>
    <scope>NUCLEOTIDE SEQUENCE [LARGE SCALE GENOMIC DNA]</scope>
    <source>
        <strain evidence="3">ATCC MYA-4605 / CBS 113480</strain>
    </source>
</reference>